<feature type="domain" description="PPM-type phosphatase" evidence="2">
    <location>
        <begin position="21"/>
        <end position="255"/>
    </location>
</feature>
<dbReference type="eggNOG" id="COG0631">
    <property type="taxonomic scope" value="Bacteria"/>
</dbReference>
<reference evidence="4" key="1">
    <citation type="submission" date="2006-12" db="EMBL/GenBank/DDBJ databases">
        <title>Complete sequence of chromosome 1 of Paracoccus denitrificans PD1222.</title>
        <authorList>
            <person name="Copeland A."/>
            <person name="Lucas S."/>
            <person name="Lapidus A."/>
            <person name="Barry K."/>
            <person name="Detter J.C."/>
            <person name="Glavina del Rio T."/>
            <person name="Hammon N."/>
            <person name="Israni S."/>
            <person name="Dalin E."/>
            <person name="Tice H."/>
            <person name="Pitluck S."/>
            <person name="Munk A.C."/>
            <person name="Brettin T."/>
            <person name="Bruce D."/>
            <person name="Han C."/>
            <person name="Tapia R."/>
            <person name="Gilna P."/>
            <person name="Schmutz J."/>
            <person name="Larimer F."/>
            <person name="Land M."/>
            <person name="Hauser L."/>
            <person name="Kyrpides N."/>
            <person name="Lykidis A."/>
            <person name="Spiro S."/>
            <person name="Richardson D.J."/>
            <person name="Moir J.W.B."/>
            <person name="Ferguson S.J."/>
            <person name="van Spanning R.J.M."/>
            <person name="Richardson P."/>
        </authorList>
    </citation>
    <scope>NUCLEOTIDE SEQUENCE [LARGE SCALE GENOMIC DNA]</scope>
    <source>
        <strain evidence="4">Pd 1222</strain>
    </source>
</reference>
<dbReference type="PROSITE" id="PS51746">
    <property type="entry name" value="PPM_2"/>
    <property type="match status" value="1"/>
</dbReference>
<dbReference type="InterPro" id="IPR001932">
    <property type="entry name" value="PPM-type_phosphatase-like_dom"/>
</dbReference>
<gene>
    <name evidence="3" type="ordered locus">Pden_2458</name>
</gene>
<evidence type="ECO:0000313" key="3">
    <source>
        <dbReference type="EMBL" id="ABL70545.1"/>
    </source>
</evidence>
<dbReference type="STRING" id="318586.Pden_2458"/>
<dbReference type="GO" id="GO:0004722">
    <property type="term" value="F:protein serine/threonine phosphatase activity"/>
    <property type="evidence" value="ECO:0007669"/>
    <property type="project" value="InterPro"/>
</dbReference>
<dbReference type="InterPro" id="IPR036457">
    <property type="entry name" value="PPM-type-like_dom_sf"/>
</dbReference>
<dbReference type="Proteomes" id="UP000000361">
    <property type="component" value="Chromosome 1"/>
</dbReference>
<dbReference type="SUPFAM" id="SSF81606">
    <property type="entry name" value="PP2C-like"/>
    <property type="match status" value="1"/>
</dbReference>
<protein>
    <submittedName>
        <fullName evidence="3">Protein phosphatase 2C domain protein</fullName>
    </submittedName>
</protein>
<dbReference type="CDD" id="cd00143">
    <property type="entry name" value="PP2Cc"/>
    <property type="match status" value="1"/>
</dbReference>
<organism evidence="3 4">
    <name type="scientific">Paracoccus denitrificans (strain Pd 1222)</name>
    <dbReference type="NCBI Taxonomy" id="318586"/>
    <lineage>
        <taxon>Bacteria</taxon>
        <taxon>Pseudomonadati</taxon>
        <taxon>Pseudomonadota</taxon>
        <taxon>Alphaproteobacteria</taxon>
        <taxon>Rhodobacterales</taxon>
        <taxon>Paracoccaceae</taxon>
        <taxon>Paracoccus</taxon>
    </lineage>
</organism>
<dbReference type="PANTHER" id="PTHR47992">
    <property type="entry name" value="PROTEIN PHOSPHATASE"/>
    <property type="match status" value="1"/>
</dbReference>
<evidence type="ECO:0000259" key="2">
    <source>
        <dbReference type="PROSITE" id="PS51746"/>
    </source>
</evidence>
<feature type="region of interest" description="Disordered" evidence="1">
    <location>
        <begin position="1"/>
        <end position="21"/>
    </location>
</feature>
<evidence type="ECO:0000256" key="1">
    <source>
        <dbReference type="SAM" id="MobiDB-lite"/>
    </source>
</evidence>
<dbReference type="Gene3D" id="3.60.40.10">
    <property type="entry name" value="PPM-type phosphatase domain"/>
    <property type="match status" value="1"/>
</dbReference>
<evidence type="ECO:0000313" key="4">
    <source>
        <dbReference type="Proteomes" id="UP000000361"/>
    </source>
</evidence>
<accession>A1B4V1</accession>
<dbReference type="InterPro" id="IPR015655">
    <property type="entry name" value="PP2C"/>
</dbReference>
<dbReference type="AlphaFoldDB" id="A1B4V1"/>
<dbReference type="SMART" id="SM00331">
    <property type="entry name" value="PP2C_SIG"/>
    <property type="match status" value="1"/>
</dbReference>
<name>A1B4V1_PARDP</name>
<sequence>MPAKDHPVNGPTTRRGLSVRGAGLTHRGAVRDQNEDAILVDPSGRVWAVADGMGGHRLGGYASDRVIDALETIADSEEPAEALAARFAAADVLIAERGRREGAVIGATAVAAIIRRGRLTLAWAGDARAYLLRDGGLALLTRDHSLVQEWVDAGRLAPEAARGHPQANIVTRAVGAGAAPEFVALDLVVGDRLLLCSDGLTHVLPDDALAAALRDTRPGAAPGAGTPADAACARLVQQTLAAGAPDNVSVIVVDIGPG</sequence>
<dbReference type="EnsemblBacteria" id="ABL70545">
    <property type="protein sequence ID" value="ABL70545"/>
    <property type="gene ID" value="Pden_2458"/>
</dbReference>
<dbReference type="SMART" id="SM00332">
    <property type="entry name" value="PP2Cc"/>
    <property type="match status" value="1"/>
</dbReference>
<dbReference type="Pfam" id="PF00481">
    <property type="entry name" value="PP2C"/>
    <property type="match status" value="1"/>
</dbReference>
<keyword evidence="4" id="KW-1185">Reference proteome</keyword>
<dbReference type="KEGG" id="pde:Pden_2458"/>
<dbReference type="EMBL" id="CP000489">
    <property type="protein sequence ID" value="ABL70545.1"/>
    <property type="molecule type" value="Genomic_DNA"/>
</dbReference>
<proteinExistence type="predicted"/>
<dbReference type="HOGENOM" id="CLU_034545_0_3_5"/>